<dbReference type="AlphaFoldDB" id="G8BTW5"/>
<protein>
    <submittedName>
        <fullName evidence="3">Uncharacterized protein</fullName>
    </submittedName>
</protein>
<dbReference type="EMBL" id="HE612860">
    <property type="protein sequence ID" value="CCE63343.1"/>
    <property type="molecule type" value="Genomic_DNA"/>
</dbReference>
<comment type="similarity">
    <text evidence="1">Belongs to the SAPS family.</text>
</comment>
<dbReference type="GO" id="GO:0008287">
    <property type="term" value="C:protein serine/threonine phosphatase complex"/>
    <property type="evidence" value="ECO:0007669"/>
    <property type="project" value="EnsemblFungi"/>
</dbReference>
<accession>G8BTW5</accession>
<reference evidence="3 4" key="1">
    <citation type="journal article" date="2011" name="Proc. Natl. Acad. Sci. U.S.A.">
        <title>Evolutionary erosion of yeast sex chromosomes by mating-type switching accidents.</title>
        <authorList>
            <person name="Gordon J.L."/>
            <person name="Armisen D."/>
            <person name="Proux-Wera E."/>
            <person name="Oheigeartaigh S.S."/>
            <person name="Byrne K.P."/>
            <person name="Wolfe K.H."/>
        </authorList>
    </citation>
    <scope>NUCLEOTIDE SEQUENCE [LARGE SCALE GENOMIC DNA]</scope>
    <source>
        <strain evidence="4">ATCC 24235 / CBS 4417 / NBRC 1672 / NRRL Y-8282 / UCD 70-5</strain>
    </source>
</reference>
<dbReference type="HOGENOM" id="CLU_003676_2_1_1"/>
<sequence>MSFWPFGQNLQQHSNIHKILEEYLQILHNDNENNNDNNDVYDNPPLTISENSSSSLTELLNESIQINRSDSKMINDSNSSININNRTSSFLRSTPNSISDDFLSKRIALKKILDNSFIDRILEETDLLNELMRQNNSLIDFICLGYFYDYESEIIENDNDGEAERKTTNTSPSTLNEEQLEDKKYKKVYHLEYLIDLLMKSVDHIDICEIDGVTPNPDIPNTKVNNHRDEFPTSDNEANVTKNESINNTEVTLSFDSSSSSLNVTSDNPAFNKYFNTANLISDIFSLDIWMLTETLVKNQTYLSKIWSILNHKNCNSERSPLVLIFLKITQNLLATRQDQFLNFIRNLPNFVDNMLRHIEITSLMDFFLKCISTDKLEAPTGIIEFVHDQNLIKKCINYFDNDKYNPDTQICVYEFLKALISISANAPLDEMSIGPNSLTRELASAHVIKQCIDIVITQRGHALNNIVSIVIELIRKNNSDYDQINLLETTIQDNPPSTRDPIYLGYLLKHFASNFSKLFKIIEELTENNEKTFKNQMNEDYSPLGFECFRIAELMAELLHCSNMALMNSRKVENIAKKRDHFRDQLVNQLQDALEDLGIDDNESINKKRSSLDDINGVKETVDNDNVTNFDSESDYEVDESFEIPYINQNQDDKLRTKSTIGDLFKISLYDTRVLNKLLELFLLHPWNNFWHNVIFDIIQQIFNGRMDFSYNSFLVYSLFNLETSKRYGPDTSPQLSTKFSITEDFLLKGYKMSFDYFELHHMNLGYMGHLVLIAEEIVKFSKLYKVELISPDIFTILQKKEWQFYSKEILDNTRIMYSKILGGGNYVDDGNGNIIPQIPEFTQNSKDYNNEESENDSDSTFSDEGSTNSIHTAGGGLINVEALDDSMRNFTESDLHDKLRKLWNDNSLVVEI</sequence>
<feature type="region of interest" description="Disordered" evidence="2">
    <location>
        <begin position="159"/>
        <end position="178"/>
    </location>
</feature>
<gene>
    <name evidence="3" type="primary">TPHA0E02510</name>
    <name evidence="3" type="ordered locus">TPHA_0E02510</name>
</gene>
<dbReference type="Pfam" id="PF04499">
    <property type="entry name" value="SAPS"/>
    <property type="match status" value="1"/>
</dbReference>
<dbReference type="RefSeq" id="XP_003685777.1">
    <property type="nucleotide sequence ID" value="XM_003685729.1"/>
</dbReference>
<dbReference type="GO" id="GO:0019903">
    <property type="term" value="F:protein phosphatase binding"/>
    <property type="evidence" value="ECO:0007669"/>
    <property type="project" value="InterPro"/>
</dbReference>
<feature type="region of interest" description="Disordered" evidence="2">
    <location>
        <begin position="219"/>
        <end position="239"/>
    </location>
</feature>
<dbReference type="GO" id="GO:0000082">
    <property type="term" value="P:G1/S transition of mitotic cell cycle"/>
    <property type="evidence" value="ECO:0007669"/>
    <property type="project" value="EnsemblFungi"/>
</dbReference>
<dbReference type="OMA" id="SDYDLNC"/>
<proteinExistence type="inferred from homology"/>
<dbReference type="InterPro" id="IPR007587">
    <property type="entry name" value="SAPS"/>
</dbReference>
<dbReference type="KEGG" id="tpf:TPHA_0E02510"/>
<dbReference type="eggNOG" id="KOG2073">
    <property type="taxonomic scope" value="Eukaryota"/>
</dbReference>
<organism evidence="3 4">
    <name type="scientific">Tetrapisispora phaffii (strain ATCC 24235 / CBS 4417 / NBRC 1672 / NRRL Y-8282 / UCD 70-5)</name>
    <name type="common">Yeast</name>
    <name type="synonym">Fabospora phaffii</name>
    <dbReference type="NCBI Taxonomy" id="1071381"/>
    <lineage>
        <taxon>Eukaryota</taxon>
        <taxon>Fungi</taxon>
        <taxon>Dikarya</taxon>
        <taxon>Ascomycota</taxon>
        <taxon>Saccharomycotina</taxon>
        <taxon>Saccharomycetes</taxon>
        <taxon>Saccharomycetales</taxon>
        <taxon>Saccharomycetaceae</taxon>
        <taxon>Tetrapisispora</taxon>
    </lineage>
</organism>
<dbReference type="GeneID" id="11531334"/>
<feature type="compositionally biased region" description="Polar residues" evidence="2">
    <location>
        <begin position="168"/>
        <end position="177"/>
    </location>
</feature>
<dbReference type="PANTHER" id="PTHR12634:SF14">
    <property type="entry name" value="SIT4-ASSOCIATING PROTEIN SAP155-RELATED"/>
    <property type="match status" value="1"/>
</dbReference>
<evidence type="ECO:0000256" key="2">
    <source>
        <dbReference type="SAM" id="MobiDB-lite"/>
    </source>
</evidence>
<keyword evidence="4" id="KW-1185">Reference proteome</keyword>
<dbReference type="GO" id="GO:0005829">
    <property type="term" value="C:cytosol"/>
    <property type="evidence" value="ECO:0007669"/>
    <property type="project" value="TreeGrafter"/>
</dbReference>
<dbReference type="Proteomes" id="UP000005666">
    <property type="component" value="Chromosome 5"/>
</dbReference>
<dbReference type="PANTHER" id="PTHR12634">
    <property type="entry name" value="SIT4 YEAST -ASSOCIATING PROTEIN-RELATED"/>
    <property type="match status" value="1"/>
</dbReference>
<dbReference type="GO" id="GO:1903765">
    <property type="term" value="P:negative regulation of potassium ion export across plasma membrane"/>
    <property type="evidence" value="ECO:0007669"/>
    <property type="project" value="EnsemblFungi"/>
</dbReference>
<evidence type="ECO:0000313" key="4">
    <source>
        <dbReference type="Proteomes" id="UP000005666"/>
    </source>
</evidence>
<evidence type="ECO:0000256" key="1">
    <source>
        <dbReference type="ARBA" id="ARBA00006180"/>
    </source>
</evidence>
<dbReference type="STRING" id="1071381.G8BTW5"/>
<dbReference type="GO" id="GO:0019888">
    <property type="term" value="F:protein phosphatase regulator activity"/>
    <property type="evidence" value="ECO:0007669"/>
    <property type="project" value="TreeGrafter"/>
</dbReference>
<dbReference type="OrthoDB" id="295029at2759"/>
<feature type="region of interest" description="Disordered" evidence="2">
    <location>
        <begin position="844"/>
        <end position="868"/>
    </location>
</feature>
<name>G8BTW5_TETPH</name>
<dbReference type="GO" id="GO:0005634">
    <property type="term" value="C:nucleus"/>
    <property type="evidence" value="ECO:0007669"/>
    <property type="project" value="TreeGrafter"/>
</dbReference>
<evidence type="ECO:0000313" key="3">
    <source>
        <dbReference type="EMBL" id="CCE63343.1"/>
    </source>
</evidence>